<evidence type="ECO:0000256" key="14">
    <source>
        <dbReference type="PROSITE-ProRule" id="PRU10141"/>
    </source>
</evidence>
<evidence type="ECO:0000256" key="5">
    <source>
        <dbReference type="ARBA" id="ARBA00022527"/>
    </source>
</evidence>
<comment type="catalytic activity">
    <reaction evidence="11">
        <text>L-seryl-[protein] + ATP = O-phospho-L-seryl-[protein] + ADP + H(+)</text>
        <dbReference type="Rhea" id="RHEA:17989"/>
        <dbReference type="Rhea" id="RHEA-COMP:9863"/>
        <dbReference type="Rhea" id="RHEA-COMP:11604"/>
        <dbReference type="ChEBI" id="CHEBI:15378"/>
        <dbReference type="ChEBI" id="CHEBI:29999"/>
        <dbReference type="ChEBI" id="CHEBI:30616"/>
        <dbReference type="ChEBI" id="CHEBI:83421"/>
        <dbReference type="ChEBI" id="CHEBI:456216"/>
        <dbReference type="EC" id="2.7.12.1"/>
    </reaction>
</comment>
<keyword evidence="10" id="KW-0464">Manganese</keyword>
<dbReference type="PROSITE" id="PS50011">
    <property type="entry name" value="PROTEIN_KINASE_DOM"/>
    <property type="match status" value="1"/>
</dbReference>
<dbReference type="GO" id="GO:0005524">
    <property type="term" value="F:ATP binding"/>
    <property type="evidence" value="ECO:0007669"/>
    <property type="project" value="UniProtKB-UniRule"/>
</dbReference>
<organism evidence="17 18">
    <name type="scientific">Fasciola gigantica</name>
    <name type="common">Giant liver fluke</name>
    <dbReference type="NCBI Taxonomy" id="46835"/>
    <lineage>
        <taxon>Eukaryota</taxon>
        <taxon>Metazoa</taxon>
        <taxon>Spiralia</taxon>
        <taxon>Lophotrochozoa</taxon>
        <taxon>Platyhelminthes</taxon>
        <taxon>Trematoda</taxon>
        <taxon>Digenea</taxon>
        <taxon>Plagiorchiida</taxon>
        <taxon>Echinostomata</taxon>
        <taxon>Echinostomatoidea</taxon>
        <taxon>Fasciolidae</taxon>
        <taxon>Fasciola</taxon>
    </lineage>
</organism>
<name>A0A504YNM2_FASGI</name>
<evidence type="ECO:0000259" key="16">
    <source>
        <dbReference type="PROSITE" id="PS50011"/>
    </source>
</evidence>
<evidence type="ECO:0000256" key="11">
    <source>
        <dbReference type="ARBA" id="ARBA00049003"/>
    </source>
</evidence>
<protein>
    <recommendedName>
        <fullName evidence="4">dual-specificity kinase</fullName>
        <ecNumber evidence="4">2.7.12.1</ecNumber>
    </recommendedName>
</protein>
<dbReference type="OrthoDB" id="20134at2759"/>
<dbReference type="PANTHER" id="PTHR46485:SF5">
    <property type="entry name" value="CENTER DIVIDER, ISOFORM A"/>
    <property type="match status" value="1"/>
</dbReference>
<feature type="region of interest" description="Disordered" evidence="15">
    <location>
        <begin position="1"/>
        <end position="21"/>
    </location>
</feature>
<comment type="cofactor">
    <cofactor evidence="1">
        <name>Mn(2+)</name>
        <dbReference type="ChEBI" id="CHEBI:29035"/>
    </cofactor>
</comment>
<dbReference type="InterPro" id="IPR011009">
    <property type="entry name" value="Kinase-like_dom_sf"/>
</dbReference>
<dbReference type="PROSITE" id="PS00109">
    <property type="entry name" value="PROTEIN_KINASE_TYR"/>
    <property type="match status" value="1"/>
</dbReference>
<comment type="cofactor">
    <cofactor evidence="2">
        <name>Mg(2+)</name>
        <dbReference type="ChEBI" id="CHEBI:18420"/>
    </cofactor>
</comment>
<dbReference type="PIRSF" id="PIRSF000654">
    <property type="entry name" value="Integrin-linked_kinase"/>
    <property type="match status" value="1"/>
</dbReference>
<evidence type="ECO:0000256" key="7">
    <source>
        <dbReference type="ARBA" id="ARBA00022741"/>
    </source>
</evidence>
<accession>A0A504YNM2</accession>
<comment type="catalytic activity">
    <reaction evidence="13">
        <text>L-tyrosyl-[protein] + ATP = O-phospho-L-tyrosyl-[protein] + ADP + H(+)</text>
        <dbReference type="Rhea" id="RHEA:10596"/>
        <dbReference type="Rhea" id="RHEA-COMP:10136"/>
        <dbReference type="Rhea" id="RHEA-COMP:20101"/>
        <dbReference type="ChEBI" id="CHEBI:15378"/>
        <dbReference type="ChEBI" id="CHEBI:30616"/>
        <dbReference type="ChEBI" id="CHEBI:46858"/>
        <dbReference type="ChEBI" id="CHEBI:61978"/>
        <dbReference type="ChEBI" id="CHEBI:456216"/>
        <dbReference type="EC" id="2.7.12.1"/>
    </reaction>
</comment>
<gene>
    <name evidence="17" type="ORF">FGIG_05175</name>
</gene>
<evidence type="ECO:0000313" key="18">
    <source>
        <dbReference type="Proteomes" id="UP000316759"/>
    </source>
</evidence>
<keyword evidence="6" id="KW-0808">Transferase</keyword>
<keyword evidence="7 14" id="KW-0547">Nucleotide-binding</keyword>
<dbReference type="Gene3D" id="3.30.200.20">
    <property type="entry name" value="Phosphorylase Kinase, domain 1"/>
    <property type="match status" value="1"/>
</dbReference>
<evidence type="ECO:0000256" key="2">
    <source>
        <dbReference type="ARBA" id="ARBA00001946"/>
    </source>
</evidence>
<dbReference type="PROSITE" id="PS00107">
    <property type="entry name" value="PROTEIN_KINASE_ATP"/>
    <property type="match status" value="1"/>
</dbReference>
<evidence type="ECO:0000256" key="3">
    <source>
        <dbReference type="ARBA" id="ARBA00005843"/>
    </source>
</evidence>
<sequence>MDHVPVSPRHRLSSLTVHTGQPSQPLNFLRLPGSVTSPTCSRIGRKISDRCPTEMPPYVDESKLEFLGSIGTGAFGRALKVRHRELDCLLVLKEVLTECKEDEAALVHEISLICSLKHPNILGCMGVVTRKRKICLLTEYIPRGCLHNLVVDPLRHPLSWSLRVSFAKDIAAGMDFLHQHNLLHRDLTTLNCLVRQDNSVVVSDFGLSKLVCQPRGFRLIGKEQTRAPSDSGNPTEESTIKPTNFRRHGVRPKRHTVVGSPFWMAPEMLADKPYDNAVDVYSFGIILCQLLARCDADPDHIPRDHNCMSVDMQQFLAAELVPKDRPDVLVALATQCVALDPDSRPTFLDCLERLEDCLLHLTTRHMVPSAQTAPKNSEID</sequence>
<dbReference type="GO" id="GO:0004674">
    <property type="term" value="F:protein serine/threonine kinase activity"/>
    <property type="evidence" value="ECO:0007669"/>
    <property type="project" value="UniProtKB-KW"/>
</dbReference>
<reference evidence="17 18" key="1">
    <citation type="submission" date="2019-04" db="EMBL/GenBank/DDBJ databases">
        <title>Annotation for the trematode Fasciola gigantica.</title>
        <authorList>
            <person name="Choi Y.-J."/>
        </authorList>
    </citation>
    <scope>NUCLEOTIDE SEQUENCE [LARGE SCALE GENOMIC DNA]</scope>
    <source>
        <strain evidence="17">Uganda_cow_1</strain>
    </source>
</reference>
<feature type="domain" description="Protein kinase" evidence="16">
    <location>
        <begin position="64"/>
        <end position="363"/>
    </location>
</feature>
<evidence type="ECO:0000256" key="15">
    <source>
        <dbReference type="SAM" id="MobiDB-lite"/>
    </source>
</evidence>
<comment type="catalytic activity">
    <reaction evidence="12">
        <text>L-threonyl-[protein] + ATP = O-phospho-L-threonyl-[protein] + ADP + H(+)</text>
        <dbReference type="Rhea" id="RHEA:46608"/>
        <dbReference type="Rhea" id="RHEA-COMP:11060"/>
        <dbReference type="Rhea" id="RHEA-COMP:11605"/>
        <dbReference type="ChEBI" id="CHEBI:15378"/>
        <dbReference type="ChEBI" id="CHEBI:30013"/>
        <dbReference type="ChEBI" id="CHEBI:30616"/>
        <dbReference type="ChEBI" id="CHEBI:61977"/>
        <dbReference type="ChEBI" id="CHEBI:456216"/>
        <dbReference type="EC" id="2.7.12.1"/>
    </reaction>
</comment>
<dbReference type="GO" id="GO:0004712">
    <property type="term" value="F:protein serine/threonine/tyrosine kinase activity"/>
    <property type="evidence" value="ECO:0007669"/>
    <property type="project" value="UniProtKB-EC"/>
</dbReference>
<dbReference type="Proteomes" id="UP000316759">
    <property type="component" value="Unassembled WGS sequence"/>
</dbReference>
<dbReference type="GO" id="GO:0046872">
    <property type="term" value="F:metal ion binding"/>
    <property type="evidence" value="ECO:0007669"/>
    <property type="project" value="UniProtKB-KW"/>
</dbReference>
<evidence type="ECO:0000256" key="8">
    <source>
        <dbReference type="ARBA" id="ARBA00022777"/>
    </source>
</evidence>
<dbReference type="Gene3D" id="1.10.510.10">
    <property type="entry name" value="Transferase(Phosphotransferase) domain 1"/>
    <property type="match status" value="1"/>
</dbReference>
<dbReference type="InterPro" id="IPR008266">
    <property type="entry name" value="Tyr_kinase_AS"/>
</dbReference>
<dbReference type="InterPro" id="IPR000719">
    <property type="entry name" value="Prot_kinase_dom"/>
</dbReference>
<dbReference type="Pfam" id="PF07714">
    <property type="entry name" value="PK_Tyr_Ser-Thr"/>
    <property type="match status" value="1"/>
</dbReference>
<dbReference type="EC" id="2.7.12.1" evidence="4"/>
<evidence type="ECO:0000256" key="6">
    <source>
        <dbReference type="ARBA" id="ARBA00022679"/>
    </source>
</evidence>
<dbReference type="InterPro" id="IPR017441">
    <property type="entry name" value="Protein_kinase_ATP_BS"/>
</dbReference>
<evidence type="ECO:0000256" key="4">
    <source>
        <dbReference type="ARBA" id="ARBA00013203"/>
    </source>
</evidence>
<dbReference type="AlphaFoldDB" id="A0A504YNM2"/>
<proteinExistence type="inferred from homology"/>
<dbReference type="GO" id="GO:0030036">
    <property type="term" value="P:actin cytoskeleton organization"/>
    <property type="evidence" value="ECO:0007669"/>
    <property type="project" value="TreeGrafter"/>
</dbReference>
<dbReference type="GO" id="GO:0005634">
    <property type="term" value="C:nucleus"/>
    <property type="evidence" value="ECO:0007669"/>
    <property type="project" value="TreeGrafter"/>
</dbReference>
<dbReference type="Pfam" id="PF00069">
    <property type="entry name" value="Pkinase"/>
    <property type="match status" value="1"/>
</dbReference>
<dbReference type="InterPro" id="IPR050940">
    <property type="entry name" value="Actin_reg-Ser/Thr_kinase"/>
</dbReference>
<dbReference type="EMBL" id="SUNJ01010606">
    <property type="protein sequence ID" value="TPP59517.1"/>
    <property type="molecule type" value="Genomic_DNA"/>
</dbReference>
<keyword evidence="8 17" id="KW-0418">Kinase</keyword>
<keyword evidence="5" id="KW-0723">Serine/threonine-protein kinase</keyword>
<evidence type="ECO:0000256" key="10">
    <source>
        <dbReference type="ARBA" id="ARBA00023211"/>
    </source>
</evidence>
<evidence type="ECO:0000256" key="13">
    <source>
        <dbReference type="ARBA" id="ARBA00051680"/>
    </source>
</evidence>
<dbReference type="STRING" id="46835.A0A504YNM2"/>
<dbReference type="InterPro" id="IPR001245">
    <property type="entry name" value="Ser-Thr/Tyr_kinase_cat_dom"/>
</dbReference>
<keyword evidence="9 14" id="KW-0067">ATP-binding</keyword>
<evidence type="ECO:0000256" key="9">
    <source>
        <dbReference type="ARBA" id="ARBA00022840"/>
    </source>
</evidence>
<comment type="similarity">
    <text evidence="3">Belongs to the protein kinase superfamily. TKL Ser/Thr protein kinase family.</text>
</comment>
<evidence type="ECO:0000256" key="12">
    <source>
        <dbReference type="ARBA" id="ARBA00049308"/>
    </source>
</evidence>
<keyword evidence="18" id="KW-1185">Reference proteome</keyword>
<dbReference type="GO" id="GO:0005737">
    <property type="term" value="C:cytoplasm"/>
    <property type="evidence" value="ECO:0007669"/>
    <property type="project" value="TreeGrafter"/>
</dbReference>
<comment type="caution">
    <text evidence="17">The sequence shown here is derived from an EMBL/GenBank/DDBJ whole genome shotgun (WGS) entry which is preliminary data.</text>
</comment>
<dbReference type="SUPFAM" id="SSF56112">
    <property type="entry name" value="Protein kinase-like (PK-like)"/>
    <property type="match status" value="1"/>
</dbReference>
<feature type="binding site" evidence="14">
    <location>
        <position position="93"/>
    </location>
    <ligand>
        <name>ATP</name>
        <dbReference type="ChEBI" id="CHEBI:30616"/>
    </ligand>
</feature>
<dbReference type="PANTHER" id="PTHR46485">
    <property type="entry name" value="LIM DOMAIN KINASE 1"/>
    <property type="match status" value="1"/>
</dbReference>
<evidence type="ECO:0000256" key="1">
    <source>
        <dbReference type="ARBA" id="ARBA00001936"/>
    </source>
</evidence>
<evidence type="ECO:0000313" key="17">
    <source>
        <dbReference type="EMBL" id="TPP59517.1"/>
    </source>
</evidence>